<keyword evidence="1 2" id="KW-0812">Transmembrane</keyword>
<sequence length="38" mass="3997">MSPCAVSVLSALLLLCLVCSLFCLLVLCVALLLHVLPL</sequence>
<accession>R4L7E9</accession>
<keyword evidence="1" id="KW-1133">Transmembrane helix</keyword>
<evidence type="ECO:0000313" key="2">
    <source>
        <dbReference type="EMBL" id="AGL12823.1"/>
    </source>
</evidence>
<name>R4L7E9_9EURY</name>
<geneLocation type="plasmid" evidence="2">
    <name>pTP1</name>
</geneLocation>
<dbReference type="AlphaFoldDB" id="R4L7E9"/>
<keyword evidence="1" id="KW-0472">Membrane</keyword>
<proteinExistence type="predicted"/>
<dbReference type="EMBL" id="KC617920">
    <property type="protein sequence ID" value="AGL12823.1"/>
    <property type="molecule type" value="Genomic_DNA"/>
</dbReference>
<organism evidence="2">
    <name type="scientific">Thermococcus prieurii</name>
    <dbReference type="NCBI Taxonomy" id="1128108"/>
    <lineage>
        <taxon>Archaea</taxon>
        <taxon>Methanobacteriati</taxon>
        <taxon>Methanobacteriota</taxon>
        <taxon>Thermococci</taxon>
        <taxon>Thermococcales</taxon>
        <taxon>Thermococcaceae</taxon>
        <taxon>Thermococcus</taxon>
    </lineage>
</organism>
<keyword evidence="2" id="KW-0614">Plasmid</keyword>
<protein>
    <submittedName>
        <fullName evidence="2">Transmembrane domain protein</fullName>
    </submittedName>
</protein>
<evidence type="ECO:0000256" key="1">
    <source>
        <dbReference type="SAM" id="Phobius"/>
    </source>
</evidence>
<reference evidence="2" key="1">
    <citation type="journal article" date="2013" name="Appl. Environ. Microbiol.">
        <title>Living Side by Side with a Virus: Characterization of Two Novel Plasmids from Thermococcus prieurii, a Host for the Spindle-Shaped Virus TPV1.</title>
        <authorList>
            <person name="Gorlas A."/>
            <person name="Krupovic M."/>
            <person name="Forterre P."/>
            <person name="Geslin C."/>
        </authorList>
    </citation>
    <scope>NUCLEOTIDE SEQUENCE</scope>
    <source>
        <strain evidence="2">Bio-pl-0405IT2</strain>
        <plasmid evidence="2">pTP1</plasmid>
    </source>
</reference>
<feature type="transmembrane region" description="Helical" evidence="1">
    <location>
        <begin position="12"/>
        <end position="36"/>
    </location>
</feature>